<keyword evidence="23" id="KW-1185">Reference proteome</keyword>
<evidence type="ECO:0000256" key="13">
    <source>
        <dbReference type="ARBA" id="ARBA00049473"/>
    </source>
</evidence>
<feature type="binding site" evidence="17">
    <location>
        <begin position="115"/>
        <end position="117"/>
    </location>
    <ligand>
        <name>thiamine diphosphate</name>
        <dbReference type="ChEBI" id="CHEBI:58937"/>
    </ligand>
</feature>
<feature type="binding site" evidence="18">
    <location>
        <position position="188"/>
    </location>
    <ligand>
        <name>Mg(2+)</name>
        <dbReference type="ChEBI" id="CHEBI:18420"/>
    </ligand>
</feature>
<feature type="site" description="Important for catalytic activity" evidence="19">
    <location>
        <position position="28"/>
    </location>
</feature>
<dbReference type="InterPro" id="IPR020826">
    <property type="entry name" value="Transketolase_BS"/>
</dbReference>
<evidence type="ECO:0000256" key="2">
    <source>
        <dbReference type="ARBA" id="ARBA00001936"/>
    </source>
</evidence>
<comment type="function">
    <text evidence="4 20">Catalyzes the transfer of a two-carbon ketol group from a ketose donor to an aldose acceptor, via a covalent intermediate with the cofactor thiamine pyrophosphate.</text>
</comment>
<feature type="binding site" evidence="16">
    <location>
        <position position="357"/>
    </location>
    <ligand>
        <name>substrate</name>
    </ligand>
</feature>
<dbReference type="PROSITE" id="PS00801">
    <property type="entry name" value="TRANSKETOLASE_1"/>
    <property type="match status" value="1"/>
</dbReference>
<evidence type="ECO:0000256" key="7">
    <source>
        <dbReference type="ARBA" id="ARBA00013152"/>
    </source>
</evidence>
<feature type="active site" description="Proton donor" evidence="15">
    <location>
        <position position="411"/>
    </location>
</feature>
<evidence type="ECO:0000256" key="14">
    <source>
        <dbReference type="NCBIfam" id="TIGR00232"/>
    </source>
</evidence>
<dbReference type="EC" id="2.2.1.1" evidence="7 14"/>
<keyword evidence="12 17" id="KW-0786">Thiamine pyrophosphate</keyword>
<dbReference type="CDD" id="cd02012">
    <property type="entry name" value="TPP_TK"/>
    <property type="match status" value="1"/>
</dbReference>
<dbReference type="InterPro" id="IPR005475">
    <property type="entry name" value="Transketolase-like_Pyr-bd"/>
</dbReference>
<comment type="cofactor">
    <cofactor evidence="3">
        <name>Co(2+)</name>
        <dbReference type="ChEBI" id="CHEBI:48828"/>
    </cofactor>
</comment>
<feature type="binding site" evidence="17">
    <location>
        <position position="186"/>
    </location>
    <ligand>
        <name>thiamine diphosphate</name>
        <dbReference type="ChEBI" id="CHEBI:58937"/>
    </ligand>
</feature>
<comment type="cofactor">
    <cofactor evidence="20">
        <name>Mg(2+)</name>
        <dbReference type="ChEBI" id="CHEBI:18420"/>
    </cofactor>
    <cofactor evidence="20">
        <name>Ca(2+)</name>
        <dbReference type="ChEBI" id="CHEBI:29108"/>
    </cofactor>
    <cofactor evidence="20">
        <name>Mn(2+)</name>
        <dbReference type="ChEBI" id="CHEBI:29035"/>
    </cofactor>
    <cofactor evidence="20">
        <name>Co(2+)</name>
        <dbReference type="ChEBI" id="CHEBI:48828"/>
    </cofactor>
    <text evidence="20">Binds 1 Mg(2+) ion per subunit. Can also utilize other divalent metal cations, such as Ca(2+), Mn(2+) and Co(2+).</text>
</comment>
<dbReference type="NCBIfam" id="TIGR00232">
    <property type="entry name" value="tktlase_bact"/>
    <property type="match status" value="1"/>
</dbReference>
<feature type="binding site" evidence="18">
    <location>
        <position position="156"/>
    </location>
    <ligand>
        <name>Mg(2+)</name>
        <dbReference type="ChEBI" id="CHEBI:18420"/>
    </ligand>
</feature>
<dbReference type="FunFam" id="3.40.50.970:FF:000045">
    <property type="entry name" value="Transketolase"/>
    <property type="match status" value="1"/>
</dbReference>
<evidence type="ECO:0000256" key="17">
    <source>
        <dbReference type="PIRSR" id="PIRSR605478-3"/>
    </source>
</evidence>
<comment type="subunit">
    <text evidence="6 20">Homodimer.</text>
</comment>
<feature type="binding site" evidence="16">
    <location>
        <position position="262"/>
    </location>
    <ligand>
        <name>substrate</name>
    </ligand>
</feature>
<feature type="binding site" evidence="17">
    <location>
        <position position="262"/>
    </location>
    <ligand>
        <name>thiamine diphosphate</name>
        <dbReference type="ChEBI" id="CHEBI:58937"/>
    </ligand>
</feature>
<evidence type="ECO:0000256" key="3">
    <source>
        <dbReference type="ARBA" id="ARBA00001941"/>
    </source>
</evidence>
<evidence type="ECO:0000256" key="4">
    <source>
        <dbReference type="ARBA" id="ARBA00002931"/>
    </source>
</evidence>
<dbReference type="InterPro" id="IPR009014">
    <property type="entry name" value="Transketo_C/PFOR_II"/>
</dbReference>
<feature type="site" description="Important for catalytic activity" evidence="19">
    <location>
        <position position="262"/>
    </location>
</feature>
<dbReference type="GO" id="GO:0004802">
    <property type="term" value="F:transketolase activity"/>
    <property type="evidence" value="ECO:0007669"/>
    <property type="project" value="UniProtKB-UniRule"/>
</dbReference>
<feature type="binding site" evidence="17">
    <location>
        <position position="67"/>
    </location>
    <ligand>
        <name>thiamine diphosphate</name>
        <dbReference type="ChEBI" id="CHEBI:58937"/>
    </ligand>
</feature>
<dbReference type="Pfam" id="PF02779">
    <property type="entry name" value="Transket_pyr"/>
    <property type="match status" value="1"/>
</dbReference>
<keyword evidence="8 20" id="KW-0808">Transferase</keyword>
<dbReference type="SUPFAM" id="SSF52518">
    <property type="entry name" value="Thiamin diphosphate-binding fold (THDP-binding)"/>
    <property type="match status" value="2"/>
</dbReference>
<dbReference type="PROSITE" id="PS00802">
    <property type="entry name" value="TRANSKETOLASE_2"/>
    <property type="match status" value="1"/>
</dbReference>
<dbReference type="FunFam" id="3.40.50.970:FF:000004">
    <property type="entry name" value="Transketolase"/>
    <property type="match status" value="1"/>
</dbReference>
<feature type="binding site" evidence="16">
    <location>
        <position position="461"/>
    </location>
    <ligand>
        <name>substrate</name>
    </ligand>
</feature>
<feature type="binding site" evidence="16">
    <location>
        <position position="473"/>
    </location>
    <ligand>
        <name>substrate</name>
    </ligand>
</feature>
<keyword evidence="11 18" id="KW-0460">Magnesium</keyword>
<evidence type="ECO:0000256" key="20">
    <source>
        <dbReference type="RuleBase" id="RU004996"/>
    </source>
</evidence>
<dbReference type="GO" id="GO:0006098">
    <property type="term" value="P:pentose-phosphate shunt"/>
    <property type="evidence" value="ECO:0007669"/>
    <property type="project" value="TreeGrafter"/>
</dbReference>
<dbReference type="PANTHER" id="PTHR43522:SF2">
    <property type="entry name" value="TRANSKETOLASE 1-RELATED"/>
    <property type="match status" value="1"/>
</dbReference>
<dbReference type="KEGG" id="cmah:C1I91_19690"/>
<comment type="catalytic activity">
    <reaction evidence="13 20">
        <text>D-sedoheptulose 7-phosphate + D-glyceraldehyde 3-phosphate = aldehydo-D-ribose 5-phosphate + D-xylulose 5-phosphate</text>
        <dbReference type="Rhea" id="RHEA:10508"/>
        <dbReference type="ChEBI" id="CHEBI:57483"/>
        <dbReference type="ChEBI" id="CHEBI:57737"/>
        <dbReference type="ChEBI" id="CHEBI:58273"/>
        <dbReference type="ChEBI" id="CHEBI:59776"/>
        <dbReference type="EC" id="2.2.1.1"/>
    </reaction>
</comment>
<dbReference type="Proteomes" id="UP000286268">
    <property type="component" value="Chromosome"/>
</dbReference>
<feature type="binding site" evidence="18">
    <location>
        <position position="186"/>
    </location>
    <ligand>
        <name>Mg(2+)</name>
        <dbReference type="ChEBI" id="CHEBI:18420"/>
    </ligand>
</feature>
<evidence type="ECO:0000256" key="1">
    <source>
        <dbReference type="ARBA" id="ARBA00001913"/>
    </source>
</evidence>
<keyword evidence="10 20" id="KW-0106">Calcium</keyword>
<dbReference type="AlphaFoldDB" id="A0A410DXF0"/>
<evidence type="ECO:0000256" key="15">
    <source>
        <dbReference type="PIRSR" id="PIRSR605478-1"/>
    </source>
</evidence>
<evidence type="ECO:0000259" key="21">
    <source>
        <dbReference type="SMART" id="SM00861"/>
    </source>
</evidence>
<reference evidence="22 23" key="1">
    <citation type="submission" date="2018-01" db="EMBL/GenBank/DDBJ databases">
        <title>Genome Sequencing and Assembly of Anaerobacter polyendosporus strain CT4.</title>
        <authorList>
            <person name="Tachaapaikoon C."/>
            <person name="Sutheeworapong S."/>
            <person name="Jenjaroenpun P."/>
            <person name="Wongsurawat T."/>
            <person name="Nookeaw I."/>
            <person name="Cheawchanlertfa P."/>
            <person name="Kosugi A."/>
            <person name="Cheevadhanarak S."/>
            <person name="Ratanakhanokchai K."/>
        </authorList>
    </citation>
    <scope>NUCLEOTIDE SEQUENCE [LARGE SCALE GENOMIC DNA]</scope>
    <source>
        <strain evidence="22 23">CT4</strain>
    </source>
</reference>
<dbReference type="Gene3D" id="3.40.50.920">
    <property type="match status" value="1"/>
</dbReference>
<comment type="cofactor">
    <cofactor evidence="2">
        <name>Mn(2+)</name>
        <dbReference type="ChEBI" id="CHEBI:29035"/>
    </cofactor>
</comment>
<dbReference type="GO" id="GO:0005829">
    <property type="term" value="C:cytosol"/>
    <property type="evidence" value="ECO:0007669"/>
    <property type="project" value="TreeGrafter"/>
</dbReference>
<feature type="binding site" evidence="17">
    <location>
        <position position="437"/>
    </location>
    <ligand>
        <name>thiamine diphosphate</name>
        <dbReference type="ChEBI" id="CHEBI:58937"/>
    </ligand>
</feature>
<feature type="binding site" evidence="16">
    <location>
        <position position="28"/>
    </location>
    <ligand>
        <name>substrate</name>
    </ligand>
</feature>
<evidence type="ECO:0000256" key="6">
    <source>
        <dbReference type="ARBA" id="ARBA00011738"/>
    </source>
</evidence>
<dbReference type="OrthoDB" id="8732661at2"/>
<dbReference type="InterPro" id="IPR029061">
    <property type="entry name" value="THDP-binding"/>
</dbReference>
<keyword evidence="9 18" id="KW-0479">Metal-binding</keyword>
<comment type="similarity">
    <text evidence="5 20">Belongs to the transketolase family.</text>
</comment>
<dbReference type="InterPro" id="IPR055152">
    <property type="entry name" value="Transketolase-like_C_2"/>
</dbReference>
<gene>
    <name evidence="22" type="primary">tkt</name>
    <name evidence="22" type="ORF">C1I91_19690</name>
</gene>
<organism evidence="22 23">
    <name type="scientific">Clostridium manihotivorum</name>
    <dbReference type="NCBI Taxonomy" id="2320868"/>
    <lineage>
        <taxon>Bacteria</taxon>
        <taxon>Bacillati</taxon>
        <taxon>Bacillota</taxon>
        <taxon>Clostridia</taxon>
        <taxon>Eubacteriales</taxon>
        <taxon>Clostridiaceae</taxon>
        <taxon>Clostridium</taxon>
    </lineage>
</organism>
<dbReference type="PANTHER" id="PTHR43522">
    <property type="entry name" value="TRANSKETOLASE"/>
    <property type="match status" value="1"/>
</dbReference>
<feature type="binding site" evidence="16">
    <location>
        <position position="469"/>
    </location>
    <ligand>
        <name>substrate</name>
    </ligand>
</feature>
<evidence type="ECO:0000256" key="19">
    <source>
        <dbReference type="PIRSR" id="PIRSR605478-5"/>
    </source>
</evidence>
<evidence type="ECO:0000256" key="18">
    <source>
        <dbReference type="PIRSR" id="PIRSR605478-4"/>
    </source>
</evidence>
<evidence type="ECO:0000256" key="16">
    <source>
        <dbReference type="PIRSR" id="PIRSR605478-2"/>
    </source>
</evidence>
<dbReference type="Pfam" id="PF00456">
    <property type="entry name" value="Transketolase_N"/>
    <property type="match status" value="1"/>
</dbReference>
<evidence type="ECO:0000256" key="5">
    <source>
        <dbReference type="ARBA" id="ARBA00007131"/>
    </source>
</evidence>
<dbReference type="GO" id="GO:0046872">
    <property type="term" value="F:metal ion binding"/>
    <property type="evidence" value="ECO:0007669"/>
    <property type="project" value="UniProtKB-KW"/>
</dbReference>
<dbReference type="SUPFAM" id="SSF52922">
    <property type="entry name" value="TK C-terminal domain-like"/>
    <property type="match status" value="1"/>
</dbReference>
<evidence type="ECO:0000256" key="8">
    <source>
        <dbReference type="ARBA" id="ARBA00022679"/>
    </source>
</evidence>
<dbReference type="InterPro" id="IPR049557">
    <property type="entry name" value="Transketolase_CS"/>
</dbReference>
<dbReference type="FunFam" id="3.40.50.920:FF:000003">
    <property type="entry name" value="Transketolase"/>
    <property type="match status" value="1"/>
</dbReference>
<protein>
    <recommendedName>
        <fullName evidence="7 14">Transketolase</fullName>
        <ecNumber evidence="7 14">2.2.1.1</ecNumber>
    </recommendedName>
</protein>
<dbReference type="Gene3D" id="3.40.50.970">
    <property type="match status" value="2"/>
</dbReference>
<name>A0A410DXF0_9CLOT</name>
<comment type="cofactor">
    <cofactor evidence="18">
        <name>Mg(2+)</name>
        <dbReference type="ChEBI" id="CHEBI:18420"/>
    </cofactor>
    <text evidence="18">Binds 1 Mg(2+) ion per subunit. Can also utilize other divalent metal cations, such as Ca(2+), Mn(2+) and Co(2+).</text>
</comment>
<dbReference type="EMBL" id="CP025746">
    <property type="protein sequence ID" value="QAA33678.1"/>
    <property type="molecule type" value="Genomic_DNA"/>
</dbReference>
<evidence type="ECO:0000256" key="11">
    <source>
        <dbReference type="ARBA" id="ARBA00022842"/>
    </source>
</evidence>
<accession>A0A410DXF0</accession>
<sequence>MSRDLDKLSINAIRVLSADAIEKSKSGHPGLPLGAATMAFTLWAKMNHNGKNPNWDNRDRFVLSAGHGSMLEYSLLHLFGYGLTIEDIKNFRQVGSLTPGHPEYGHTKGVEITTGPLGQGICNAVGMAIAEAHLAEKFNKPDFNVVDHHTYAIVGDGCLMEGISGEASSLAGTLGLGKLVVLYDSNNISIEGNTDIAFREDVAKRYEAYGWQVLKVADGNDIEAIESAFEEAKKESSKPSIIIVKNQIGFGCPAKQGKPSAHGEPLGAENVTAMKENLGWKVEPAFYVPDEVYSNMNEYIERGMEKEEAWNNLFKAYEEAYPELAKEYIKWINGELDKELLLNNEEFWNFDKSMATRESSGIVINRLANIIPNLIGGSADLAPSNKTYMAGKGYFSAEDRSGQNLHFGVREHAMAAIANGIYAHGGLKVFCSTFFVFSDYMKGAMRLSSLMKLPVAYVLTHDSIGVGEDGPTHQPIEQLAVLRSMPNMAVFRPSDSKETAAAWYYAMTNGTTPTSLVLTRQKLPLYDGCAKRALKGGYILRDCKKENPDVLLMASGSEVELIYKAAEELEVKGIAARVISIPSFEVFEAQDEAYKESVIPRNIRARVAVEALTSFGWHKYIGIDGEIISLDTFGASGNAEALFEQFGFTVENVVEKAVAVVNKGIEVSYKN</sequence>
<evidence type="ECO:0000256" key="9">
    <source>
        <dbReference type="ARBA" id="ARBA00022723"/>
    </source>
</evidence>
<dbReference type="CDD" id="cd07033">
    <property type="entry name" value="TPP_PYR_DXS_TK_like"/>
    <property type="match status" value="1"/>
</dbReference>
<dbReference type="InterPro" id="IPR005478">
    <property type="entry name" value="Transketolase_bac-like"/>
</dbReference>
<dbReference type="InterPro" id="IPR033247">
    <property type="entry name" value="Transketolase_fam"/>
</dbReference>
<evidence type="ECO:0000313" key="22">
    <source>
        <dbReference type="EMBL" id="QAA33678.1"/>
    </source>
</evidence>
<comment type="cofactor">
    <cofactor evidence="17">
        <name>thiamine diphosphate</name>
        <dbReference type="ChEBI" id="CHEBI:58937"/>
    </cofactor>
    <text evidence="17">Binds 1 thiamine pyrophosphate per subunit. During the reaction, the substrate forms a covalent intermediate with the cofactor.</text>
</comment>
<evidence type="ECO:0000256" key="10">
    <source>
        <dbReference type="ARBA" id="ARBA00022837"/>
    </source>
</evidence>
<evidence type="ECO:0000256" key="12">
    <source>
        <dbReference type="ARBA" id="ARBA00023052"/>
    </source>
</evidence>
<dbReference type="SMART" id="SM00861">
    <property type="entry name" value="Transket_pyr"/>
    <property type="match status" value="1"/>
</dbReference>
<dbReference type="RefSeq" id="WP_128214403.1">
    <property type="nucleotide sequence ID" value="NZ_CP025746.1"/>
</dbReference>
<feature type="binding site" evidence="16">
    <location>
        <position position="520"/>
    </location>
    <ligand>
        <name>substrate</name>
    </ligand>
</feature>
<feature type="binding site" evidence="17">
    <location>
        <position position="157"/>
    </location>
    <ligand>
        <name>thiamine diphosphate</name>
        <dbReference type="ChEBI" id="CHEBI:58937"/>
    </ligand>
</feature>
<evidence type="ECO:0000313" key="23">
    <source>
        <dbReference type="Proteomes" id="UP000286268"/>
    </source>
</evidence>
<comment type="cofactor">
    <cofactor evidence="1">
        <name>Ca(2+)</name>
        <dbReference type="ChEBI" id="CHEBI:29108"/>
    </cofactor>
</comment>
<dbReference type="Pfam" id="PF22613">
    <property type="entry name" value="Transketolase_C_1"/>
    <property type="match status" value="1"/>
</dbReference>
<feature type="domain" description="Transketolase-like pyrimidine-binding" evidence="21">
    <location>
        <begin position="354"/>
        <end position="525"/>
    </location>
</feature>
<proteinExistence type="inferred from homology"/>
<dbReference type="InterPro" id="IPR005474">
    <property type="entry name" value="Transketolase_N"/>
</dbReference>
<feature type="binding site" evidence="16">
    <location>
        <position position="384"/>
    </location>
    <ligand>
        <name>substrate</name>
    </ligand>
</feature>